<evidence type="ECO:0000259" key="15">
    <source>
        <dbReference type="PROSITE" id="PS50862"/>
    </source>
</evidence>
<dbReference type="eggNOG" id="KOG2783">
    <property type="taxonomic scope" value="Eukaryota"/>
</dbReference>
<dbReference type="AlphaFoldDB" id="W1QJD6"/>
<dbReference type="NCBIfam" id="TIGR00469">
    <property type="entry name" value="pheS_mito"/>
    <property type="match status" value="1"/>
</dbReference>
<dbReference type="InterPro" id="IPR004530">
    <property type="entry name" value="Phe-tRNA-synth_IIc_mito"/>
</dbReference>
<evidence type="ECO:0000259" key="16">
    <source>
        <dbReference type="PROSITE" id="PS51447"/>
    </source>
</evidence>
<comment type="function">
    <text evidence="13">Is responsible for the charging of tRNA(Phe) with phenylalanine in mitochondrial translation.</text>
</comment>
<name>W1QJD6_OGAPD</name>
<evidence type="ECO:0000313" key="18">
    <source>
        <dbReference type="Proteomes" id="UP000008673"/>
    </source>
</evidence>
<evidence type="ECO:0000256" key="13">
    <source>
        <dbReference type="ARBA" id="ARBA00057761"/>
    </source>
</evidence>
<keyword evidence="6" id="KW-0067">ATP-binding</keyword>
<dbReference type="GO" id="GO:0005759">
    <property type="term" value="C:mitochondrial matrix"/>
    <property type="evidence" value="ECO:0007669"/>
    <property type="project" value="UniProtKB-SubCell"/>
</dbReference>
<dbReference type="HOGENOM" id="CLU_022696_0_1_1"/>
<dbReference type="PROSITE" id="PS50862">
    <property type="entry name" value="AA_TRNA_LIGASE_II"/>
    <property type="match status" value="1"/>
</dbReference>
<comment type="caution">
    <text evidence="17">The sequence shown here is derived from an EMBL/GenBank/DDBJ whole genome shotgun (WGS) entry which is preliminary data.</text>
</comment>
<keyword evidence="18" id="KW-1185">Reference proteome</keyword>
<evidence type="ECO:0000256" key="9">
    <source>
        <dbReference type="ARBA" id="ARBA00023128"/>
    </source>
</evidence>
<dbReference type="InterPro" id="IPR005121">
    <property type="entry name" value="Fdx_antiC-bd"/>
</dbReference>
<accession>W1QJD6</accession>
<dbReference type="InterPro" id="IPR036690">
    <property type="entry name" value="Fdx_antiC-bd_sf"/>
</dbReference>
<comment type="similarity">
    <text evidence="2">Belongs to the class-II aminoacyl-tRNA synthetase family.</text>
</comment>
<sequence length="455" mass="52317">MVSTIAINKRACKAVKCYVTHVFSRLNSGIVINGKTYLTDEWTNVRPGILSLVGRNLHKNSNHPIGILRELIESRFKNLGYTFYNDFDPVVSVHDNFDVLGFPEDHPGRSRSDTYYINKDLVLRTHTSAHEPFCFENCTTPGYFISGDVYRKDEIDRTHYPVFHQLEGGRLWSRESLGDLLVSQVESDISALPELDIIVEDDNPIFDAVQNPKQDHMSDLETKLITLHLKKTIEIMVDQVFNEAKKAALENGANVLNFKEPLRVRWLQDKFPWTTPSWQIEVWWNNSWLECCGCGIVKNEVLLKSGIENSIGWAFGIGLDRIAMLLFGIPDIRLFWSSDDRFKKQFTANQISVFKPYSKYPGSVRDISFWLPENTTEASALHENDLMEIVREIAGDLAESVKLIDEFVHPKTGKRSQCYRVNYQSMDRSLITEEVNALNEKVREALRSSYNIELR</sequence>
<dbReference type="OMA" id="PISHYPQ"/>
<dbReference type="FunFam" id="3.30.70.380:FF:000002">
    <property type="entry name" value="phenylalanine--tRNA ligase, mitochondrial"/>
    <property type="match status" value="1"/>
</dbReference>
<feature type="domain" description="Aminoacyl-transfer RNA synthetases class-II family profile" evidence="15">
    <location>
        <begin position="147"/>
        <end position="356"/>
    </location>
</feature>
<dbReference type="FunFam" id="3.30.930.10:FF:000053">
    <property type="entry name" value="Phenylalanyl-tRNA synthetase mitochondrial"/>
    <property type="match status" value="1"/>
</dbReference>
<dbReference type="OrthoDB" id="4457at2759"/>
<evidence type="ECO:0000256" key="14">
    <source>
        <dbReference type="ARBA" id="ARBA00073229"/>
    </source>
</evidence>
<evidence type="ECO:0000256" key="6">
    <source>
        <dbReference type="ARBA" id="ARBA00022840"/>
    </source>
</evidence>
<dbReference type="GO" id="GO:0004826">
    <property type="term" value="F:phenylalanine-tRNA ligase activity"/>
    <property type="evidence" value="ECO:0007669"/>
    <property type="project" value="UniProtKB-EC"/>
</dbReference>
<evidence type="ECO:0000256" key="11">
    <source>
        <dbReference type="ARBA" id="ARBA00031194"/>
    </source>
</evidence>
<feature type="domain" description="FDX-ACB" evidence="16">
    <location>
        <begin position="358"/>
        <end position="455"/>
    </location>
</feature>
<evidence type="ECO:0000256" key="8">
    <source>
        <dbReference type="ARBA" id="ARBA00022946"/>
    </source>
</evidence>
<keyword evidence="9" id="KW-0496">Mitochondrion</keyword>
<comment type="subcellular location">
    <subcellularLocation>
        <location evidence="1">Mitochondrion matrix</location>
    </subcellularLocation>
</comment>
<dbReference type="RefSeq" id="XP_013936548.1">
    <property type="nucleotide sequence ID" value="XM_014081073.1"/>
</dbReference>
<dbReference type="EC" id="6.1.1.20" evidence="3"/>
<dbReference type="EMBL" id="AEOI02000004">
    <property type="protein sequence ID" value="ESX01962.1"/>
    <property type="molecule type" value="Genomic_DNA"/>
</dbReference>
<dbReference type="CDD" id="cd00496">
    <property type="entry name" value="PheRS_alpha_core"/>
    <property type="match status" value="1"/>
</dbReference>
<reference evidence="17 18" key="1">
    <citation type="journal article" date="2013" name="BMC Genomics">
        <title>Genome sequence and analysis of methylotrophic yeast Hansenula polymorpha DL1.</title>
        <authorList>
            <person name="Ravin N.V."/>
            <person name="Eldarov M.A."/>
            <person name="Kadnikov V.V."/>
            <person name="Beletsky A.V."/>
            <person name="Schneider J."/>
            <person name="Mardanova E.S."/>
            <person name="Smekalova E.M."/>
            <person name="Zvereva M.I."/>
            <person name="Dontsova O.A."/>
            <person name="Mardanov A.V."/>
            <person name="Skryabin K.G."/>
        </authorList>
    </citation>
    <scope>NUCLEOTIDE SEQUENCE [LARGE SCALE GENOMIC DNA]</scope>
    <source>
        <strain evidence="18">ATCC 26012 / BCRC 20466 / JCM 22074 / NRRL Y-7560 / DL-1</strain>
    </source>
</reference>
<evidence type="ECO:0000256" key="2">
    <source>
        <dbReference type="ARBA" id="ARBA00008226"/>
    </source>
</evidence>
<dbReference type="InterPro" id="IPR002319">
    <property type="entry name" value="Phenylalanyl-tRNA_Synthase"/>
</dbReference>
<dbReference type="Proteomes" id="UP000008673">
    <property type="component" value="Unassembled WGS sequence"/>
</dbReference>
<keyword evidence="8" id="KW-0809">Transit peptide</keyword>
<dbReference type="GO" id="GO:0005524">
    <property type="term" value="F:ATP binding"/>
    <property type="evidence" value="ECO:0007669"/>
    <property type="project" value="UniProtKB-KW"/>
</dbReference>
<dbReference type="Gene3D" id="3.30.70.380">
    <property type="entry name" value="Ferrodoxin-fold anticodon-binding domain"/>
    <property type="match status" value="1"/>
</dbReference>
<keyword evidence="5" id="KW-0547">Nucleotide-binding</keyword>
<dbReference type="InterPro" id="IPR006195">
    <property type="entry name" value="aa-tRNA-synth_II"/>
</dbReference>
<keyword evidence="4 17" id="KW-0436">Ligase</keyword>
<organism evidence="17 18">
    <name type="scientific">Ogataea parapolymorpha (strain ATCC 26012 / BCRC 20466 / JCM 22074 / NRRL Y-7560 / DL-1)</name>
    <name type="common">Yeast</name>
    <name type="synonym">Hansenula polymorpha</name>
    <dbReference type="NCBI Taxonomy" id="871575"/>
    <lineage>
        <taxon>Eukaryota</taxon>
        <taxon>Fungi</taxon>
        <taxon>Dikarya</taxon>
        <taxon>Ascomycota</taxon>
        <taxon>Saccharomycotina</taxon>
        <taxon>Pichiomycetes</taxon>
        <taxon>Pichiales</taxon>
        <taxon>Pichiaceae</taxon>
        <taxon>Ogataea</taxon>
    </lineage>
</organism>
<keyword evidence="10" id="KW-0030">Aminoacyl-tRNA synthetase</keyword>
<keyword evidence="7" id="KW-0648">Protein biosynthesis</keyword>
<dbReference type="KEGG" id="opa:HPODL_05123"/>
<dbReference type="SUPFAM" id="SSF54991">
    <property type="entry name" value="Anticodon-binding domain of PheRS"/>
    <property type="match status" value="1"/>
</dbReference>
<dbReference type="SMART" id="SM00896">
    <property type="entry name" value="FDX-ACB"/>
    <property type="match status" value="1"/>
</dbReference>
<protein>
    <recommendedName>
        <fullName evidence="14">Phenylalanine--tRNA ligase, mitochondrial</fullName>
        <ecNumber evidence="3">6.1.1.20</ecNumber>
    </recommendedName>
    <alternativeName>
        <fullName evidence="11">Phenylalanyl-tRNA synthetase</fullName>
    </alternativeName>
</protein>
<comment type="catalytic activity">
    <reaction evidence="12">
        <text>tRNA(Phe) + L-phenylalanine + ATP = L-phenylalanyl-tRNA(Phe) + AMP + diphosphate + H(+)</text>
        <dbReference type="Rhea" id="RHEA:19413"/>
        <dbReference type="Rhea" id="RHEA-COMP:9668"/>
        <dbReference type="Rhea" id="RHEA-COMP:9699"/>
        <dbReference type="ChEBI" id="CHEBI:15378"/>
        <dbReference type="ChEBI" id="CHEBI:30616"/>
        <dbReference type="ChEBI" id="CHEBI:33019"/>
        <dbReference type="ChEBI" id="CHEBI:58095"/>
        <dbReference type="ChEBI" id="CHEBI:78442"/>
        <dbReference type="ChEBI" id="CHEBI:78531"/>
        <dbReference type="ChEBI" id="CHEBI:456215"/>
        <dbReference type="EC" id="6.1.1.20"/>
    </reaction>
</comment>
<dbReference type="InterPro" id="IPR045864">
    <property type="entry name" value="aa-tRNA-synth_II/BPL/LPL"/>
</dbReference>
<proteinExistence type="inferred from homology"/>
<dbReference type="Gene3D" id="3.30.930.10">
    <property type="entry name" value="Bira Bifunctional Protein, Domain 2"/>
    <property type="match status" value="1"/>
</dbReference>
<dbReference type="SUPFAM" id="SSF55681">
    <property type="entry name" value="Class II aaRS and biotin synthetases"/>
    <property type="match status" value="1"/>
</dbReference>
<dbReference type="Pfam" id="PF03147">
    <property type="entry name" value="FDX-ACB"/>
    <property type="match status" value="1"/>
</dbReference>
<dbReference type="STRING" id="871575.W1QJD6"/>
<dbReference type="GO" id="GO:0000049">
    <property type="term" value="F:tRNA binding"/>
    <property type="evidence" value="ECO:0007669"/>
    <property type="project" value="InterPro"/>
</dbReference>
<evidence type="ECO:0000256" key="3">
    <source>
        <dbReference type="ARBA" id="ARBA00012814"/>
    </source>
</evidence>
<dbReference type="PANTHER" id="PTHR11538:SF41">
    <property type="entry name" value="PHENYLALANINE--TRNA LIGASE, MITOCHONDRIAL"/>
    <property type="match status" value="1"/>
</dbReference>
<evidence type="ECO:0000256" key="1">
    <source>
        <dbReference type="ARBA" id="ARBA00004305"/>
    </source>
</evidence>
<dbReference type="GeneID" id="25774546"/>
<dbReference type="PANTHER" id="PTHR11538">
    <property type="entry name" value="PHENYLALANYL-TRNA SYNTHETASE"/>
    <property type="match status" value="1"/>
</dbReference>
<evidence type="ECO:0000256" key="12">
    <source>
        <dbReference type="ARBA" id="ARBA00049255"/>
    </source>
</evidence>
<evidence type="ECO:0000256" key="7">
    <source>
        <dbReference type="ARBA" id="ARBA00022917"/>
    </source>
</evidence>
<dbReference type="GO" id="GO:0070156">
    <property type="term" value="P:mitochondrial phenylalanyl-tRNA aminoacylation"/>
    <property type="evidence" value="ECO:0007669"/>
    <property type="project" value="EnsemblFungi"/>
</dbReference>
<evidence type="ECO:0000313" key="17">
    <source>
        <dbReference type="EMBL" id="ESX01962.1"/>
    </source>
</evidence>
<dbReference type="Pfam" id="PF01409">
    <property type="entry name" value="tRNA-synt_2d"/>
    <property type="match status" value="2"/>
</dbReference>
<evidence type="ECO:0000256" key="4">
    <source>
        <dbReference type="ARBA" id="ARBA00022598"/>
    </source>
</evidence>
<gene>
    <name evidence="17" type="ORF">HPODL_05123</name>
</gene>
<evidence type="ECO:0000256" key="10">
    <source>
        <dbReference type="ARBA" id="ARBA00023146"/>
    </source>
</evidence>
<dbReference type="PROSITE" id="PS51447">
    <property type="entry name" value="FDX_ACB"/>
    <property type="match status" value="1"/>
</dbReference>
<evidence type="ECO:0000256" key="5">
    <source>
        <dbReference type="ARBA" id="ARBA00022741"/>
    </source>
</evidence>